<accession>A0ABN6ENK9</accession>
<evidence type="ECO:0000259" key="1">
    <source>
        <dbReference type="Pfam" id="PF13392"/>
    </source>
</evidence>
<gene>
    <name evidence="2" type="ORF">PSDVSF_00810</name>
</gene>
<dbReference type="InterPro" id="IPR003615">
    <property type="entry name" value="HNH_nuc"/>
</dbReference>
<dbReference type="EMBL" id="AP024485">
    <property type="protein sequence ID" value="BCS86839.1"/>
    <property type="molecule type" value="Genomic_DNA"/>
</dbReference>
<reference evidence="2" key="1">
    <citation type="journal article" date="2022" name="Arch. Microbiol.">
        <title>Pseudodesulfovibrio sediminis sp. nov., a mesophilic and neutrophilic sulfate-reducing bacterium isolated from sediment of a brackish lake.</title>
        <authorList>
            <person name="Takahashi A."/>
            <person name="Kojima H."/>
            <person name="Watanabe M."/>
            <person name="Fukui M."/>
        </authorList>
    </citation>
    <scope>NUCLEOTIDE SEQUENCE</scope>
    <source>
        <strain evidence="2">SF6</strain>
    </source>
</reference>
<sequence length="97" mass="11084">MNTPLMGEGGGGRRQRHKHKVVWEQRNGPLPPDHAVRFLDGDKENCEIDNLMMFNRAENLHLNLMGFDQAPPELKESIILRARLIGKIAERKGELDD</sequence>
<keyword evidence="3" id="KW-1185">Reference proteome</keyword>
<dbReference type="Proteomes" id="UP001053296">
    <property type="component" value="Chromosome"/>
</dbReference>
<dbReference type="RefSeq" id="WP_229592473.1">
    <property type="nucleotide sequence ID" value="NZ_AP024485.1"/>
</dbReference>
<evidence type="ECO:0000313" key="3">
    <source>
        <dbReference type="Proteomes" id="UP001053296"/>
    </source>
</evidence>
<evidence type="ECO:0000313" key="2">
    <source>
        <dbReference type="EMBL" id="BCS86839.1"/>
    </source>
</evidence>
<dbReference type="Pfam" id="PF13392">
    <property type="entry name" value="HNH_3"/>
    <property type="match status" value="1"/>
</dbReference>
<feature type="domain" description="HNH nuclease" evidence="1">
    <location>
        <begin position="16"/>
        <end position="60"/>
    </location>
</feature>
<dbReference type="InterPro" id="IPR044925">
    <property type="entry name" value="His-Me_finger_sf"/>
</dbReference>
<organism evidence="2 3">
    <name type="scientific">Pseudodesulfovibrio sediminis</name>
    <dbReference type="NCBI Taxonomy" id="2810563"/>
    <lineage>
        <taxon>Bacteria</taxon>
        <taxon>Pseudomonadati</taxon>
        <taxon>Thermodesulfobacteriota</taxon>
        <taxon>Desulfovibrionia</taxon>
        <taxon>Desulfovibrionales</taxon>
        <taxon>Desulfovibrionaceae</taxon>
    </lineage>
</organism>
<name>A0ABN6ENK9_9BACT</name>
<proteinExistence type="predicted"/>
<dbReference type="Gene3D" id="3.90.75.20">
    <property type="match status" value="1"/>
</dbReference>
<protein>
    <recommendedName>
        <fullName evidence="1">HNH nuclease domain-containing protein</fullName>
    </recommendedName>
</protein>
<dbReference type="SUPFAM" id="SSF54060">
    <property type="entry name" value="His-Me finger endonucleases"/>
    <property type="match status" value="1"/>
</dbReference>